<dbReference type="RefSeq" id="WP_172353455.1">
    <property type="nucleotide sequence ID" value="NZ_CP053661.1"/>
</dbReference>
<evidence type="ECO:0000313" key="2">
    <source>
        <dbReference type="EMBL" id="QKD81036.1"/>
    </source>
</evidence>
<evidence type="ECO:0000256" key="1">
    <source>
        <dbReference type="SAM" id="Phobius"/>
    </source>
</evidence>
<gene>
    <name evidence="2" type="ORF">HPC62_01575</name>
</gene>
<dbReference type="PANTHER" id="PTHR35734:SF1">
    <property type="entry name" value="OS01G0805200 PROTEIN"/>
    <property type="match status" value="1"/>
</dbReference>
<dbReference type="EMBL" id="CP053661">
    <property type="protein sequence ID" value="QKD81036.1"/>
    <property type="molecule type" value="Genomic_DNA"/>
</dbReference>
<name>A0A6M8BAA2_9CYAN</name>
<proteinExistence type="predicted"/>
<keyword evidence="1" id="KW-1133">Transmembrane helix</keyword>
<accession>A0A6M8BAA2</accession>
<dbReference type="InterPro" id="IPR021562">
    <property type="entry name" value="DUF3007"/>
</dbReference>
<dbReference type="PANTHER" id="PTHR35734">
    <property type="entry name" value="OS01G0805200 PROTEIN"/>
    <property type="match status" value="1"/>
</dbReference>
<dbReference type="KEGG" id="theu:HPC62_01575"/>
<dbReference type="AlphaFoldDB" id="A0A6M8BAA2"/>
<dbReference type="Pfam" id="PF11460">
    <property type="entry name" value="DUF3007"/>
    <property type="match status" value="1"/>
</dbReference>
<evidence type="ECO:0000313" key="3">
    <source>
        <dbReference type="Proteomes" id="UP000505210"/>
    </source>
</evidence>
<keyword evidence="3" id="KW-1185">Reference proteome</keyword>
<sequence>MRRIDVILIGVGVFAAGGIVYVVLTRLGLTDLDAGIWTQAVLTIGLLGWLVTYLFRAVTQNMTYNQQLKDYEDAVLQKRLDAMTPEELAALQAELEQEKAADENAALDGKVSGDP</sequence>
<keyword evidence="1" id="KW-0472">Membrane</keyword>
<feature type="transmembrane region" description="Helical" evidence="1">
    <location>
        <begin position="7"/>
        <end position="24"/>
    </location>
</feature>
<reference evidence="2 3" key="1">
    <citation type="submission" date="2020-05" db="EMBL/GenBank/DDBJ databases">
        <title>Complete genome sequence of of a novel Thermoleptolyngbya strain isolated from hot springs of Ganzi, Sichuan China.</title>
        <authorList>
            <person name="Tang J."/>
            <person name="Daroch M."/>
            <person name="Li L."/>
            <person name="Waleron K."/>
            <person name="Waleron M."/>
            <person name="Waleron M."/>
        </authorList>
    </citation>
    <scope>NUCLEOTIDE SEQUENCE [LARGE SCALE GENOMIC DNA]</scope>
    <source>
        <strain evidence="2 3">PKUAC-SCTA183</strain>
    </source>
</reference>
<dbReference type="Proteomes" id="UP000505210">
    <property type="component" value="Chromosome"/>
</dbReference>
<keyword evidence="1" id="KW-0812">Transmembrane</keyword>
<protein>
    <submittedName>
        <fullName evidence="2">DUF3007 family protein</fullName>
    </submittedName>
</protein>
<organism evidence="2 3">
    <name type="scientific">Thermoleptolyngbya sichuanensis A183</name>
    <dbReference type="NCBI Taxonomy" id="2737172"/>
    <lineage>
        <taxon>Bacteria</taxon>
        <taxon>Bacillati</taxon>
        <taxon>Cyanobacteriota</taxon>
        <taxon>Cyanophyceae</taxon>
        <taxon>Oculatellales</taxon>
        <taxon>Oculatellaceae</taxon>
        <taxon>Thermoleptolyngbya</taxon>
        <taxon>Thermoleptolyngbya sichuanensis</taxon>
    </lineage>
</organism>
<feature type="transmembrane region" description="Helical" evidence="1">
    <location>
        <begin position="36"/>
        <end position="55"/>
    </location>
</feature>